<feature type="domain" description="SnoaL-like" evidence="1">
    <location>
        <begin position="11"/>
        <end position="135"/>
    </location>
</feature>
<protein>
    <recommendedName>
        <fullName evidence="1">SnoaL-like domain-containing protein</fullName>
    </recommendedName>
</protein>
<accession>A0A7Y9EUX7</accession>
<dbReference type="InterPro" id="IPR032710">
    <property type="entry name" value="NTF2-like_dom_sf"/>
</dbReference>
<reference evidence="2 3" key="1">
    <citation type="submission" date="2020-07" db="EMBL/GenBank/DDBJ databases">
        <title>Sequencing the genomes of 1000 actinobacteria strains.</title>
        <authorList>
            <person name="Klenk H.-P."/>
        </authorList>
    </citation>
    <scope>NUCLEOTIDE SEQUENCE [LARGE SCALE GENOMIC DNA]</scope>
    <source>
        <strain evidence="2 3">DSM 22185</strain>
    </source>
</reference>
<gene>
    <name evidence="2" type="ORF">BKA02_001311</name>
</gene>
<sequence>MSGEARIAGLEIADRLEILELYAHYCHCIDSGDGAAWAGCFTPDGYLSLPYRDQLTRGVEQLQAVGDAFPVRTDGVGRHVTVDVSVRADGDDVVGRAYLLLIHGGWDESSPVIELTGRYEDRLVKREEGWRFASRVLTADTSC</sequence>
<keyword evidence="3" id="KW-1185">Reference proteome</keyword>
<evidence type="ECO:0000259" key="1">
    <source>
        <dbReference type="Pfam" id="PF13577"/>
    </source>
</evidence>
<dbReference type="Proteomes" id="UP000552045">
    <property type="component" value="Unassembled WGS sequence"/>
</dbReference>
<dbReference type="Gene3D" id="3.10.450.50">
    <property type="match status" value="1"/>
</dbReference>
<dbReference type="InterPro" id="IPR037401">
    <property type="entry name" value="SnoaL-like"/>
</dbReference>
<dbReference type="SUPFAM" id="SSF54427">
    <property type="entry name" value="NTF2-like"/>
    <property type="match status" value="1"/>
</dbReference>
<comment type="caution">
    <text evidence="2">The sequence shown here is derived from an EMBL/GenBank/DDBJ whole genome shotgun (WGS) entry which is preliminary data.</text>
</comment>
<evidence type="ECO:0000313" key="2">
    <source>
        <dbReference type="EMBL" id="NYD54256.1"/>
    </source>
</evidence>
<evidence type="ECO:0000313" key="3">
    <source>
        <dbReference type="Proteomes" id="UP000552045"/>
    </source>
</evidence>
<name>A0A7Y9EUX7_9MICO</name>
<dbReference type="RefSeq" id="WP_179432432.1">
    <property type="nucleotide sequence ID" value="NZ_BAABLC010000001.1"/>
</dbReference>
<organism evidence="2 3">
    <name type="scientific">Microbacterium pseudoresistens</name>
    <dbReference type="NCBI Taxonomy" id="640634"/>
    <lineage>
        <taxon>Bacteria</taxon>
        <taxon>Bacillati</taxon>
        <taxon>Actinomycetota</taxon>
        <taxon>Actinomycetes</taxon>
        <taxon>Micrococcales</taxon>
        <taxon>Microbacteriaceae</taxon>
        <taxon>Microbacterium</taxon>
    </lineage>
</organism>
<dbReference type="EMBL" id="JACCBH010000001">
    <property type="protein sequence ID" value="NYD54256.1"/>
    <property type="molecule type" value="Genomic_DNA"/>
</dbReference>
<dbReference type="CDD" id="cd00531">
    <property type="entry name" value="NTF2_like"/>
    <property type="match status" value="1"/>
</dbReference>
<dbReference type="AlphaFoldDB" id="A0A7Y9EUX7"/>
<proteinExistence type="predicted"/>
<dbReference type="Pfam" id="PF13577">
    <property type="entry name" value="SnoaL_4"/>
    <property type="match status" value="1"/>
</dbReference>